<name>A0A084WHT3_ANOSI</name>
<evidence type="ECO:0000313" key="1">
    <source>
        <dbReference type="EMBL" id="KFB49777.1"/>
    </source>
</evidence>
<sequence>MGRSIMAAIGTIAGVRDRPTFRDDAEQQLRMSREVSMNAVLIEIRSILRGECIASFESYVKHQAPPSESVTSWLENATTSHT</sequence>
<keyword evidence="1" id="KW-0675">Receptor</keyword>
<reference evidence="2" key="2">
    <citation type="submission" date="2020-05" db="UniProtKB">
        <authorList>
            <consortium name="EnsemblMetazoa"/>
        </authorList>
    </citation>
    <scope>IDENTIFICATION</scope>
</reference>
<accession>A0A084WHT3</accession>
<dbReference type="EMBL" id="KE525347">
    <property type="protein sequence ID" value="KFB49777.1"/>
    <property type="molecule type" value="Genomic_DNA"/>
</dbReference>
<evidence type="ECO:0000313" key="2">
    <source>
        <dbReference type="EnsemblMetazoa" id="ASIC017792-PA"/>
    </source>
</evidence>
<evidence type="ECO:0000313" key="3">
    <source>
        <dbReference type="Proteomes" id="UP000030765"/>
    </source>
</evidence>
<organism evidence="1">
    <name type="scientific">Anopheles sinensis</name>
    <name type="common">Mosquito</name>
    <dbReference type="NCBI Taxonomy" id="74873"/>
    <lineage>
        <taxon>Eukaryota</taxon>
        <taxon>Metazoa</taxon>
        <taxon>Ecdysozoa</taxon>
        <taxon>Arthropoda</taxon>
        <taxon>Hexapoda</taxon>
        <taxon>Insecta</taxon>
        <taxon>Pterygota</taxon>
        <taxon>Neoptera</taxon>
        <taxon>Endopterygota</taxon>
        <taxon>Diptera</taxon>
        <taxon>Nematocera</taxon>
        <taxon>Culicoidea</taxon>
        <taxon>Culicidae</taxon>
        <taxon>Anophelinae</taxon>
        <taxon>Anopheles</taxon>
    </lineage>
</organism>
<dbReference type="Proteomes" id="UP000030765">
    <property type="component" value="Unassembled WGS sequence"/>
</dbReference>
<proteinExistence type="predicted"/>
<dbReference type="VEuPathDB" id="VectorBase:ASIC017792"/>
<dbReference type="EnsemblMetazoa" id="ASIC017792-RA">
    <property type="protein sequence ID" value="ASIC017792-PA"/>
    <property type="gene ID" value="ASIC017792"/>
</dbReference>
<keyword evidence="3" id="KW-1185">Reference proteome</keyword>
<gene>
    <name evidence="1" type="ORF">ZHAS_00017792</name>
</gene>
<reference evidence="1 3" key="1">
    <citation type="journal article" date="2014" name="BMC Genomics">
        <title>Genome sequence of Anopheles sinensis provides insight into genetics basis of mosquito competence for malaria parasites.</title>
        <authorList>
            <person name="Zhou D."/>
            <person name="Zhang D."/>
            <person name="Ding G."/>
            <person name="Shi L."/>
            <person name="Hou Q."/>
            <person name="Ye Y."/>
            <person name="Xu Y."/>
            <person name="Zhou H."/>
            <person name="Xiong C."/>
            <person name="Li S."/>
            <person name="Yu J."/>
            <person name="Hong S."/>
            <person name="Yu X."/>
            <person name="Zou P."/>
            <person name="Chen C."/>
            <person name="Chang X."/>
            <person name="Wang W."/>
            <person name="Lv Y."/>
            <person name="Sun Y."/>
            <person name="Ma L."/>
            <person name="Shen B."/>
            <person name="Zhu C."/>
        </authorList>
    </citation>
    <scope>NUCLEOTIDE SEQUENCE [LARGE SCALE GENOMIC DNA]</scope>
</reference>
<dbReference type="AlphaFoldDB" id="A0A084WHT3"/>
<dbReference type="EMBL" id="ATLV01023883">
    <property type="status" value="NOT_ANNOTATED_CDS"/>
    <property type="molecule type" value="Genomic_DNA"/>
</dbReference>
<protein>
    <submittedName>
        <fullName evidence="1 2">T-cell receptor beta variable region</fullName>
    </submittedName>
</protein>